<reference evidence="1" key="1">
    <citation type="journal article" date="2023" name="G3 (Bethesda)">
        <title>A reference genome for the long-term kleptoplast-retaining sea slug Elysia crispata morphotype clarki.</title>
        <authorList>
            <person name="Eastman K.E."/>
            <person name="Pendleton A.L."/>
            <person name="Shaikh M.A."/>
            <person name="Suttiyut T."/>
            <person name="Ogas R."/>
            <person name="Tomko P."/>
            <person name="Gavelis G."/>
            <person name="Widhalm J.R."/>
            <person name="Wisecaver J.H."/>
        </authorList>
    </citation>
    <scope>NUCLEOTIDE SEQUENCE</scope>
    <source>
        <strain evidence="1">ECLA1</strain>
    </source>
</reference>
<organism evidence="1 2">
    <name type="scientific">Elysia crispata</name>
    <name type="common">lettuce slug</name>
    <dbReference type="NCBI Taxonomy" id="231223"/>
    <lineage>
        <taxon>Eukaryota</taxon>
        <taxon>Metazoa</taxon>
        <taxon>Spiralia</taxon>
        <taxon>Lophotrochozoa</taxon>
        <taxon>Mollusca</taxon>
        <taxon>Gastropoda</taxon>
        <taxon>Heterobranchia</taxon>
        <taxon>Euthyneura</taxon>
        <taxon>Panpulmonata</taxon>
        <taxon>Sacoglossa</taxon>
        <taxon>Placobranchoidea</taxon>
        <taxon>Plakobranchidae</taxon>
        <taxon>Elysia</taxon>
    </lineage>
</organism>
<comment type="caution">
    <text evidence="1">The sequence shown here is derived from an EMBL/GenBank/DDBJ whole genome shotgun (WGS) entry which is preliminary data.</text>
</comment>
<sequence length="81" mass="9191">MLNFIYRCRMSRYTANFLRFSMVLLAAFSLVPDIDICISTKLGRVAIVWDERAIHAGLDSFETQDAIAGLFKPSSWVSSQK</sequence>
<gene>
    <name evidence="1" type="ORF">RRG08_046046</name>
</gene>
<evidence type="ECO:0000313" key="2">
    <source>
        <dbReference type="Proteomes" id="UP001283361"/>
    </source>
</evidence>
<name>A0AAE1DUK5_9GAST</name>
<evidence type="ECO:0000313" key="1">
    <source>
        <dbReference type="EMBL" id="KAK3783287.1"/>
    </source>
</evidence>
<keyword evidence="2" id="KW-1185">Reference proteome</keyword>
<dbReference type="AlphaFoldDB" id="A0AAE1DUK5"/>
<dbReference type="EMBL" id="JAWDGP010002430">
    <property type="protein sequence ID" value="KAK3783287.1"/>
    <property type="molecule type" value="Genomic_DNA"/>
</dbReference>
<dbReference type="Proteomes" id="UP001283361">
    <property type="component" value="Unassembled WGS sequence"/>
</dbReference>
<accession>A0AAE1DUK5</accession>
<proteinExistence type="predicted"/>
<protein>
    <submittedName>
        <fullName evidence="1">Uncharacterized protein</fullName>
    </submittedName>
</protein>